<gene>
    <name evidence="1" type="ORF">TNCT_86771</name>
</gene>
<dbReference type="EMBL" id="BMAO01009822">
    <property type="protein sequence ID" value="GFR33529.1"/>
    <property type="molecule type" value="Genomic_DNA"/>
</dbReference>
<feature type="non-terminal residue" evidence="1">
    <location>
        <position position="1"/>
    </location>
</feature>
<name>A0A8X6J1V7_TRICU</name>
<evidence type="ECO:0000313" key="1">
    <source>
        <dbReference type="EMBL" id="GFR33529.1"/>
    </source>
</evidence>
<dbReference type="OrthoDB" id="6431332at2759"/>
<evidence type="ECO:0000313" key="2">
    <source>
        <dbReference type="Proteomes" id="UP000887116"/>
    </source>
</evidence>
<proteinExistence type="predicted"/>
<protein>
    <submittedName>
        <fullName evidence="1">Uncharacterized protein</fullName>
    </submittedName>
</protein>
<organism evidence="1 2">
    <name type="scientific">Trichonephila clavata</name>
    <name type="common">Joro spider</name>
    <name type="synonym">Nephila clavata</name>
    <dbReference type="NCBI Taxonomy" id="2740835"/>
    <lineage>
        <taxon>Eukaryota</taxon>
        <taxon>Metazoa</taxon>
        <taxon>Ecdysozoa</taxon>
        <taxon>Arthropoda</taxon>
        <taxon>Chelicerata</taxon>
        <taxon>Arachnida</taxon>
        <taxon>Araneae</taxon>
        <taxon>Araneomorphae</taxon>
        <taxon>Entelegynae</taxon>
        <taxon>Araneoidea</taxon>
        <taxon>Nephilidae</taxon>
        <taxon>Trichonephila</taxon>
    </lineage>
</organism>
<dbReference type="Proteomes" id="UP000887116">
    <property type="component" value="Unassembled WGS sequence"/>
</dbReference>
<dbReference type="AlphaFoldDB" id="A0A8X6J1V7"/>
<keyword evidence="2" id="KW-1185">Reference proteome</keyword>
<comment type="caution">
    <text evidence="1">The sequence shown here is derived from an EMBL/GenBank/DDBJ whole genome shotgun (WGS) entry which is preliminary data.</text>
</comment>
<reference evidence="1" key="1">
    <citation type="submission" date="2020-07" db="EMBL/GenBank/DDBJ databases">
        <title>Multicomponent nature underlies the extraordinary mechanical properties of spider dragline silk.</title>
        <authorList>
            <person name="Kono N."/>
            <person name="Nakamura H."/>
            <person name="Mori M."/>
            <person name="Yoshida Y."/>
            <person name="Ohtoshi R."/>
            <person name="Malay A.D."/>
            <person name="Moran D.A.P."/>
            <person name="Tomita M."/>
            <person name="Numata K."/>
            <person name="Arakawa K."/>
        </authorList>
    </citation>
    <scope>NUCLEOTIDE SEQUENCE</scope>
</reference>
<accession>A0A8X6J1V7</accession>
<sequence length="71" mass="7664">MVAVQISLRIHLRSYDTNGRTRPHKLGVLGKPGEVPPGVPIIKDYNGKMLSGIIGPFNEGDSLHLICEAEG</sequence>